<evidence type="ECO:0000256" key="4">
    <source>
        <dbReference type="ARBA" id="ARBA00022496"/>
    </source>
</evidence>
<comment type="caution">
    <text evidence="14">The sequence shown here is derived from an EMBL/GenBank/DDBJ whole genome shotgun (WGS) entry which is preliminary data.</text>
</comment>
<keyword evidence="10 11" id="KW-0998">Cell outer membrane</keyword>
<comment type="similarity">
    <text evidence="11">Belongs to the TonB-dependent receptor family.</text>
</comment>
<keyword evidence="3 11" id="KW-1134">Transmembrane beta strand</keyword>
<dbReference type="Gene3D" id="2.170.130.10">
    <property type="entry name" value="TonB-dependent receptor, plug domain"/>
    <property type="match status" value="1"/>
</dbReference>
<keyword evidence="14" id="KW-0675">Receptor</keyword>
<keyword evidence="6" id="KW-0408">Iron</keyword>
<dbReference type="SUPFAM" id="SSF56935">
    <property type="entry name" value="Porins"/>
    <property type="match status" value="1"/>
</dbReference>
<proteinExistence type="inferred from homology"/>
<dbReference type="Gene3D" id="2.40.170.20">
    <property type="entry name" value="TonB-dependent receptor, beta-barrel domain"/>
    <property type="match status" value="1"/>
</dbReference>
<keyword evidence="7" id="KW-0406">Ion transport</keyword>
<reference evidence="14 15" key="1">
    <citation type="submission" date="2024-07" db="EMBL/GenBank/DDBJ databases">
        <title>Novosphingobium kalidii RD2P27.</title>
        <authorList>
            <person name="Sun J.-Q."/>
        </authorList>
    </citation>
    <scope>NUCLEOTIDE SEQUENCE [LARGE SCALE GENOMIC DNA]</scope>
    <source>
        <strain evidence="14 15">RD2P27</strain>
    </source>
</reference>
<dbReference type="PANTHER" id="PTHR32552">
    <property type="entry name" value="FERRICHROME IRON RECEPTOR-RELATED"/>
    <property type="match status" value="1"/>
</dbReference>
<dbReference type="Pfam" id="PF07715">
    <property type="entry name" value="Plug"/>
    <property type="match status" value="1"/>
</dbReference>
<dbReference type="PANTHER" id="PTHR32552:SF81">
    <property type="entry name" value="TONB-DEPENDENT OUTER MEMBRANE RECEPTOR"/>
    <property type="match status" value="1"/>
</dbReference>
<dbReference type="PROSITE" id="PS52016">
    <property type="entry name" value="TONB_DEPENDENT_REC_3"/>
    <property type="match status" value="1"/>
</dbReference>
<dbReference type="RefSeq" id="WP_353984911.1">
    <property type="nucleotide sequence ID" value="NZ_JBEWLY010000021.1"/>
</dbReference>
<evidence type="ECO:0000313" key="15">
    <source>
        <dbReference type="Proteomes" id="UP001548713"/>
    </source>
</evidence>
<dbReference type="InterPro" id="IPR012910">
    <property type="entry name" value="Plug_dom"/>
</dbReference>
<keyword evidence="5 11" id="KW-0812">Transmembrane</keyword>
<organism evidence="14 15">
    <name type="scientific">Novosphingobium kalidii</name>
    <dbReference type="NCBI Taxonomy" id="3230299"/>
    <lineage>
        <taxon>Bacteria</taxon>
        <taxon>Pseudomonadati</taxon>
        <taxon>Pseudomonadota</taxon>
        <taxon>Alphaproteobacteria</taxon>
        <taxon>Sphingomonadales</taxon>
        <taxon>Sphingomonadaceae</taxon>
        <taxon>Novosphingobium</taxon>
    </lineage>
</organism>
<evidence type="ECO:0000313" key="14">
    <source>
        <dbReference type="EMBL" id="MET1756418.1"/>
    </source>
</evidence>
<evidence type="ECO:0000256" key="6">
    <source>
        <dbReference type="ARBA" id="ARBA00023004"/>
    </source>
</evidence>
<keyword evidence="2 11" id="KW-0813">Transport</keyword>
<feature type="chain" id="PRO_5046121904" evidence="12">
    <location>
        <begin position="22"/>
        <end position="858"/>
    </location>
</feature>
<evidence type="ECO:0000256" key="7">
    <source>
        <dbReference type="ARBA" id="ARBA00023065"/>
    </source>
</evidence>
<dbReference type="EMBL" id="JBEWLY010000021">
    <property type="protein sequence ID" value="MET1756418.1"/>
    <property type="molecule type" value="Genomic_DNA"/>
</dbReference>
<keyword evidence="9 11" id="KW-0472">Membrane</keyword>
<evidence type="ECO:0000256" key="9">
    <source>
        <dbReference type="ARBA" id="ARBA00023136"/>
    </source>
</evidence>
<accession>A0ABV2D3Q2</accession>
<evidence type="ECO:0000256" key="10">
    <source>
        <dbReference type="ARBA" id="ARBA00023237"/>
    </source>
</evidence>
<evidence type="ECO:0000256" key="11">
    <source>
        <dbReference type="PROSITE-ProRule" id="PRU01360"/>
    </source>
</evidence>
<dbReference type="InterPro" id="IPR037066">
    <property type="entry name" value="Plug_dom_sf"/>
</dbReference>
<protein>
    <submittedName>
        <fullName evidence="14">TonB-dependent receptor</fullName>
    </submittedName>
</protein>
<evidence type="ECO:0000256" key="5">
    <source>
        <dbReference type="ARBA" id="ARBA00022692"/>
    </source>
</evidence>
<evidence type="ECO:0000256" key="1">
    <source>
        <dbReference type="ARBA" id="ARBA00004571"/>
    </source>
</evidence>
<keyword evidence="4" id="KW-0410">Iron transport</keyword>
<dbReference type="Proteomes" id="UP001548713">
    <property type="component" value="Unassembled WGS sequence"/>
</dbReference>
<evidence type="ECO:0000259" key="13">
    <source>
        <dbReference type="Pfam" id="PF07715"/>
    </source>
</evidence>
<evidence type="ECO:0000256" key="8">
    <source>
        <dbReference type="ARBA" id="ARBA00023077"/>
    </source>
</evidence>
<keyword evidence="8" id="KW-0798">TonB box</keyword>
<keyword evidence="15" id="KW-1185">Reference proteome</keyword>
<keyword evidence="12" id="KW-0732">Signal</keyword>
<feature type="signal peptide" evidence="12">
    <location>
        <begin position="1"/>
        <end position="21"/>
    </location>
</feature>
<feature type="domain" description="TonB-dependent receptor plug" evidence="13">
    <location>
        <begin position="59"/>
        <end position="164"/>
    </location>
</feature>
<name>A0ABV2D3Q2_9SPHN</name>
<evidence type="ECO:0000256" key="12">
    <source>
        <dbReference type="SAM" id="SignalP"/>
    </source>
</evidence>
<dbReference type="InterPro" id="IPR039426">
    <property type="entry name" value="TonB-dep_rcpt-like"/>
</dbReference>
<dbReference type="InterPro" id="IPR036942">
    <property type="entry name" value="Beta-barrel_TonB_sf"/>
</dbReference>
<evidence type="ECO:0000256" key="2">
    <source>
        <dbReference type="ARBA" id="ARBA00022448"/>
    </source>
</evidence>
<comment type="subcellular location">
    <subcellularLocation>
        <location evidence="1 11">Cell outer membrane</location>
        <topology evidence="1 11">Multi-pass membrane protein</topology>
    </subcellularLocation>
</comment>
<evidence type="ECO:0000256" key="3">
    <source>
        <dbReference type="ARBA" id="ARBA00022452"/>
    </source>
</evidence>
<gene>
    <name evidence="14" type="ORF">ABVV53_13290</name>
</gene>
<sequence>MRIHKLLLASTSVLSAGTAWAQAVPQESTPTALDARSQLNEVVATNEIIVSARRREESLQDVPQTVNVVTATQVEDLNLRDFRDLQQLVPGLTMTSTSSFSSQATVRGIAFVPEASGNNSSIAFYLNDAPISSNFLFQSTYDFGQFELQRGPQGTLRGQAAPSGSIAYSTRRPDLSGVSAGFNGTITDTHARKIDGFFNIPVVADVLAIRLAGVVDRDRGDQVRTIKDTGNGELNSLPYNRTQSIRVSARFEPTAWIAANVMYQVLNTEGRSYTQVVSNSLYEPGSPATTTIIRPFDRLSIEDQGSFSRQDHDVLIGNLDISFAGQRLSYVGAYSKQDNASLSQSDNSDFFSAPRINLERRPFVDLIGYEPVCQREGGRVGLNPTSGSYYQCTNNIGRRESHEIRLASEDRIAGFLDYVIGGFHDHIENPARLTQEGGPGGNGTPVFNPVTGNVNAPGRRSIIREGESTEKSAFGNLTARFFHDRLELSGGLRYIEYENEDALALGLANNAPPRVVSPAVPEKRNHTIYTASVKYEFSRDFMIYGLVGSSWRPGPRVVGNFSVGPDGTGQTARERSFLNLPDETSTSYEVGAKTSFWNGRGRLNVSAYYQEFQNYPFRGPAVPFLNYSAPGAPAVVSTFNFVAPVPVEVKGIEGEASFNLLDRWSLSLNASFADGRIKNGTIPCTDLNRDGSPDVNAVVPTNPAQFAATLEPGQTLAQCSGINRRSTTSPKFSANVQSQYAFDLTDQLSGFIRGLATLRGRTNGAPETTFDDQEAMGTVNLFAGVRGENNRWEVAAFVKNLFDKQRVISVGPAALRAQVNTNGRPPNNVIQYVSEYRTVNVTAPQEFGVTARVAIGGR</sequence>